<reference evidence="2" key="1">
    <citation type="submission" date="2008-01" db="EMBL/GenBank/DDBJ databases">
        <authorList>
            <person name="Fulton L."/>
            <person name="Clifton S."/>
            <person name="Fulton B."/>
            <person name="Xu J."/>
            <person name="Minx P."/>
            <person name="Pepin K.H."/>
            <person name="Johnson M."/>
            <person name="Thiruvilangam P."/>
            <person name="Bhonagiri V."/>
            <person name="Nash W.E."/>
            <person name="Mardis E.R."/>
            <person name="Wilson R.K."/>
        </authorList>
    </citation>
    <scope>NUCLEOTIDE SEQUENCE [LARGE SCALE GENOMIC DNA]</scope>
    <source>
        <strain evidence="2">DSM 17244</strain>
    </source>
</reference>
<keyword evidence="1" id="KW-0812">Transmembrane</keyword>
<accession>B1C7J0</accession>
<reference evidence="2" key="2">
    <citation type="submission" date="2013-08" db="EMBL/GenBank/DDBJ databases">
        <title>Draft genome sequence of Anaerofustis stercorihominis (DSM 17244).</title>
        <authorList>
            <person name="Sudarsanam P."/>
            <person name="Ley R."/>
            <person name="Guruge J."/>
            <person name="Turnbaugh P.J."/>
            <person name="Mahowald M."/>
            <person name="Liep D."/>
            <person name="Gordon J."/>
        </authorList>
    </citation>
    <scope>NUCLEOTIDE SEQUENCE</scope>
    <source>
        <strain evidence="2">DSM 17244</strain>
    </source>
</reference>
<feature type="transmembrane region" description="Helical" evidence="1">
    <location>
        <begin position="6"/>
        <end position="22"/>
    </location>
</feature>
<sequence length="55" mass="6497">MDGGTLVYIIVFFAAIICLFIYKKINPESFRMYFIWVVFNLLLGLYLLRPWGIFG</sequence>
<feature type="transmembrane region" description="Helical" evidence="1">
    <location>
        <begin position="34"/>
        <end position="54"/>
    </location>
</feature>
<evidence type="ECO:0000313" key="3">
    <source>
        <dbReference type="Proteomes" id="UP000005178"/>
    </source>
</evidence>
<organism evidence="2 3">
    <name type="scientific">Anaerofustis stercorihominis DSM 17244</name>
    <dbReference type="NCBI Taxonomy" id="445971"/>
    <lineage>
        <taxon>Bacteria</taxon>
        <taxon>Bacillati</taxon>
        <taxon>Bacillota</taxon>
        <taxon>Clostridia</taxon>
        <taxon>Eubacteriales</taxon>
        <taxon>Eubacteriaceae</taxon>
        <taxon>Anaerofustis</taxon>
    </lineage>
</organism>
<keyword evidence="1" id="KW-0472">Membrane</keyword>
<dbReference type="EMBL" id="ABIL02000005">
    <property type="protein sequence ID" value="EDS72977.1"/>
    <property type="molecule type" value="Genomic_DNA"/>
</dbReference>
<proteinExistence type="predicted"/>
<dbReference type="RefSeq" id="WP_007049141.1">
    <property type="nucleotide sequence ID" value="NZ_DS560015.1"/>
</dbReference>
<dbReference type="HOGENOM" id="CLU_3021755_0_0_9"/>
<dbReference type="AlphaFoldDB" id="B1C7J0"/>
<dbReference type="Proteomes" id="UP000005178">
    <property type="component" value="Unassembled WGS sequence"/>
</dbReference>
<evidence type="ECO:0000313" key="2">
    <source>
        <dbReference type="EMBL" id="EDS72977.1"/>
    </source>
</evidence>
<gene>
    <name evidence="2" type="ORF">ANASTE_00692</name>
</gene>
<name>B1C7J0_9FIRM</name>
<keyword evidence="1" id="KW-1133">Transmembrane helix</keyword>
<keyword evidence="3" id="KW-1185">Reference proteome</keyword>
<comment type="caution">
    <text evidence="2">The sequence shown here is derived from an EMBL/GenBank/DDBJ whole genome shotgun (WGS) entry which is preliminary data.</text>
</comment>
<evidence type="ECO:0000256" key="1">
    <source>
        <dbReference type="SAM" id="Phobius"/>
    </source>
</evidence>
<protein>
    <submittedName>
        <fullName evidence="2">Uncharacterized protein</fullName>
    </submittedName>
</protein>
<dbReference type="GeneID" id="98001491"/>